<dbReference type="Pfam" id="PF14572">
    <property type="entry name" value="Pribosyl_synth"/>
    <property type="match status" value="1"/>
</dbReference>
<sequence>MDKPVSSDIVLIAGNSHPELANLIANRLGVKHGGCSVYHKSNRETMVEISDSVRGKDLYIIQTGTKDVNNNIMELLIMAYACKTSSAKNIVGVIPYLPYSKQCKMRKRGCIVSKLLAKMLCKSGLTHIITMDLHQKEIQGFFDVPVDNLRASPFLLQYIQESIPDYHNSVIVARNPGSAKKATSYAERLRLGIAVIHGEQREAESDMNDGRYSPPALASRTMEVGVGVPMHPAKEKPPINVVGDVGGRIAIMVDDMIDDVQSYVAAAEVLKERGAYKIYVLATHGLLSSDAPRLIEESPIDEVVVTNTVPHDVQKMQCPKIKTVDISILLAEEMSVEITETDLNRICLSLQADSKERRKHALNEIVKTILERQKTLNTDNLLQIWEHLNRPLTRLLNDHVEVCRDYAVEVLTKFLSLLPPHDKHIMYVIPVLSRRLSPEEYIEQSEEVRLKCIMLLNMIILKYKDHLSVYMDEVIGILTRTVRDNYPNAKRESCECISKLAKTVSRHFYTYSESLIKPILSNFTHQHYKVRVASIKTIGDVLQYGNSKSMEEVATPLAERLFDQSGVVRAAVVEVAGHWLVELRDRYSWWHKILPLVMTGLHDEIETIRITAAKMWDAAGRLYMQENQHDEKFKDKMDYLTEKLQHYPPNITRPNLGCRTIAQENLCKLISGITRELGDWMADIRVRSAQLLCVFILNVEQYVTQHVEKLLPAMYRACNDEDKRVVDNMEIAAEYLGYFIPPQVYCRLILPTLEHSPTAGHLRVFAAIIKCSEKNSLLPHIEKISNFLQESHICRSKKSIYQQQILSCCNSLLLVCNEECVTISHNLFTIIFTTLAMSTEEFIREEADRLLGVLANVESLEDTEDVLIYHMRLMLMSICDNCDSWTTYSPEHQIFQTCLIRASIATAHCMDIVLPILEDIMGKNTDMELRLSYLILLSEYLLCNQRSLQCITDFHKFVNQILEICIIPNLIWSAGRVSEALRTASISCLCALLQNDTHSMLTKSSATLESEEISNKNNECNIMLFSTPEHYLSIFEKIIPILTTLVDDNAKKTRLYSLRAICFLMSIGHKLSCLMEDHIHKTYTVVLKRLDDGCDDIRWAALEAIVEIWATTPKDYNLILYKSYIDVLYTTVLIHLDDPESKFQDFVLDVLMHLAKIHPELLIQKLQNCQTNFRNQDGIQALLNHCHELLENSQ</sequence>
<dbReference type="Pfam" id="PF13793">
    <property type="entry name" value="Pribosyltran_N"/>
    <property type="match status" value="1"/>
</dbReference>
<feature type="domain" description="Dynein axonemal assembly factor 5 TPR repeats" evidence="5">
    <location>
        <begin position="350"/>
        <end position="636"/>
    </location>
</feature>
<dbReference type="GO" id="GO:0045505">
    <property type="term" value="F:dynein intermediate chain binding"/>
    <property type="evidence" value="ECO:0007669"/>
    <property type="project" value="TreeGrafter"/>
</dbReference>
<dbReference type="AlphaFoldDB" id="A0AAD9VKC5"/>
<dbReference type="GO" id="GO:0009165">
    <property type="term" value="P:nucleotide biosynthetic process"/>
    <property type="evidence" value="ECO:0007669"/>
    <property type="project" value="UniProtKB-KW"/>
</dbReference>
<dbReference type="Proteomes" id="UP001258017">
    <property type="component" value="Unassembled WGS sequence"/>
</dbReference>
<dbReference type="InterPro" id="IPR052623">
    <property type="entry name" value="DAAF5"/>
</dbReference>
<evidence type="ECO:0000313" key="6">
    <source>
        <dbReference type="EMBL" id="KAK2576950.1"/>
    </source>
</evidence>
<dbReference type="InterPro" id="IPR029057">
    <property type="entry name" value="PRTase-like"/>
</dbReference>
<dbReference type="Pfam" id="PF24573">
    <property type="entry name" value="HEAT_DAAF5"/>
    <property type="match status" value="1"/>
</dbReference>
<evidence type="ECO:0000256" key="2">
    <source>
        <dbReference type="ARBA" id="ARBA00022727"/>
    </source>
</evidence>
<dbReference type="InterPro" id="IPR057978">
    <property type="entry name" value="TPR_DAAF5"/>
</dbReference>
<dbReference type="SUPFAM" id="SSF53271">
    <property type="entry name" value="PRTase-like"/>
    <property type="match status" value="2"/>
</dbReference>
<comment type="caution">
    <text evidence="6">The sequence shown here is derived from an EMBL/GenBank/DDBJ whole genome shotgun (WGS) entry which is preliminary data.</text>
</comment>
<keyword evidence="2" id="KW-0545">Nucleotide biosynthesis</keyword>
<accession>A0AAD9VKC5</accession>
<keyword evidence="7" id="KW-1185">Reference proteome</keyword>
<dbReference type="GO" id="GO:0036158">
    <property type="term" value="P:outer dynein arm assembly"/>
    <property type="evidence" value="ECO:0007669"/>
    <property type="project" value="TreeGrafter"/>
</dbReference>
<dbReference type="PANTHER" id="PTHR16216:SF2">
    <property type="entry name" value="DYNEIN AXONEMAL ASSEMBLY FACTOR 5"/>
    <property type="match status" value="1"/>
</dbReference>
<dbReference type="GO" id="GO:0000287">
    <property type="term" value="F:magnesium ion binding"/>
    <property type="evidence" value="ECO:0007669"/>
    <property type="project" value="InterPro"/>
</dbReference>
<dbReference type="InterPro" id="IPR000836">
    <property type="entry name" value="PRTase_dom"/>
</dbReference>
<dbReference type="PANTHER" id="PTHR16216">
    <property type="entry name" value="DYNEIN ASSEMBLY FACTOR 5, AXONEMAL"/>
    <property type="match status" value="1"/>
</dbReference>
<evidence type="ECO:0000259" key="4">
    <source>
        <dbReference type="Pfam" id="PF24573"/>
    </source>
</evidence>
<dbReference type="InterPro" id="IPR056497">
    <property type="entry name" value="HEAT_DAAF5"/>
</dbReference>
<dbReference type="CDD" id="cd06223">
    <property type="entry name" value="PRTases_typeI"/>
    <property type="match status" value="1"/>
</dbReference>
<evidence type="ECO:0000256" key="1">
    <source>
        <dbReference type="ARBA" id="ARBA00006478"/>
    </source>
</evidence>
<comment type="similarity">
    <text evidence="1">Belongs to the ribose-phosphate pyrophosphokinase family.</text>
</comment>
<proteinExistence type="inferred from homology"/>
<dbReference type="GO" id="GO:0036159">
    <property type="term" value="P:inner dynein arm assembly"/>
    <property type="evidence" value="ECO:0007669"/>
    <property type="project" value="TreeGrafter"/>
</dbReference>
<dbReference type="EMBL" id="JAIFRP010004405">
    <property type="protein sequence ID" value="KAK2576950.1"/>
    <property type="molecule type" value="Genomic_DNA"/>
</dbReference>
<dbReference type="FunFam" id="3.40.50.2020:FF:000024">
    <property type="entry name" value="Putative phosphoribosyl pyrophosphate synthase-associated protein 1"/>
    <property type="match status" value="1"/>
</dbReference>
<feature type="domain" description="Ribose-phosphate pyrophosphokinase N-terminal" evidence="3">
    <location>
        <begin position="9"/>
        <end position="124"/>
    </location>
</feature>
<feature type="domain" description="Dynein axonemal assembly factor 5 HEAT-repeat" evidence="4">
    <location>
        <begin position="645"/>
        <end position="838"/>
    </location>
</feature>
<dbReference type="InterPro" id="IPR011989">
    <property type="entry name" value="ARM-like"/>
</dbReference>
<dbReference type="InterPro" id="IPR016024">
    <property type="entry name" value="ARM-type_fold"/>
</dbReference>
<dbReference type="Gene3D" id="1.25.10.10">
    <property type="entry name" value="Leucine-rich Repeat Variant"/>
    <property type="match status" value="4"/>
</dbReference>
<gene>
    <name evidence="6" type="ORF">KPH14_005563</name>
</gene>
<dbReference type="Pfam" id="PF25757">
    <property type="entry name" value="TPR_DNAAF5"/>
    <property type="match status" value="1"/>
</dbReference>
<name>A0AAD9VKC5_9HYME</name>
<dbReference type="InterPro" id="IPR005946">
    <property type="entry name" value="Rib-P_diPkinase"/>
</dbReference>
<reference evidence="6" key="2">
    <citation type="journal article" date="2023" name="Commun. Biol.">
        <title>Intrasexual cuticular hydrocarbon dimorphism in a wasp sheds light on hydrocarbon biosynthesis genes in Hymenoptera.</title>
        <authorList>
            <person name="Moris V.C."/>
            <person name="Podsiadlowski L."/>
            <person name="Martin S."/>
            <person name="Oeyen J.P."/>
            <person name="Donath A."/>
            <person name="Petersen M."/>
            <person name="Wilbrandt J."/>
            <person name="Misof B."/>
            <person name="Liedtke D."/>
            <person name="Thamm M."/>
            <person name="Scheiner R."/>
            <person name="Schmitt T."/>
            <person name="Niehuis O."/>
        </authorList>
    </citation>
    <scope>NUCLEOTIDE SEQUENCE</scope>
    <source>
        <strain evidence="6">GBR_01_08_01A</strain>
    </source>
</reference>
<dbReference type="Gene3D" id="3.40.50.2020">
    <property type="match status" value="2"/>
</dbReference>
<dbReference type="SMART" id="SM01400">
    <property type="entry name" value="Pribosyltran_N"/>
    <property type="match status" value="1"/>
</dbReference>
<dbReference type="InterPro" id="IPR029099">
    <property type="entry name" value="Pribosyltran_N"/>
</dbReference>
<protein>
    <recommendedName>
        <fullName evidence="8">Phosphoribosyl pyrophosphate synthase-associated protein 2</fullName>
    </recommendedName>
</protein>
<reference evidence="6" key="1">
    <citation type="submission" date="2021-08" db="EMBL/GenBank/DDBJ databases">
        <authorList>
            <person name="Misof B."/>
            <person name="Oliver O."/>
            <person name="Podsiadlowski L."/>
            <person name="Donath A."/>
            <person name="Peters R."/>
            <person name="Mayer C."/>
            <person name="Rust J."/>
            <person name="Gunkel S."/>
            <person name="Lesny P."/>
            <person name="Martin S."/>
            <person name="Oeyen J.P."/>
            <person name="Petersen M."/>
            <person name="Panagiotis P."/>
            <person name="Wilbrandt J."/>
            <person name="Tanja T."/>
        </authorList>
    </citation>
    <scope>NUCLEOTIDE SEQUENCE</scope>
    <source>
        <strain evidence="6">GBR_01_08_01A</strain>
        <tissue evidence="6">Thorax + abdomen</tissue>
    </source>
</reference>
<evidence type="ECO:0008006" key="8">
    <source>
        <dbReference type="Google" id="ProtNLM"/>
    </source>
</evidence>
<evidence type="ECO:0000259" key="5">
    <source>
        <dbReference type="Pfam" id="PF25757"/>
    </source>
</evidence>
<evidence type="ECO:0000259" key="3">
    <source>
        <dbReference type="Pfam" id="PF13793"/>
    </source>
</evidence>
<dbReference type="NCBIfam" id="TIGR01251">
    <property type="entry name" value="ribP_PPkin"/>
    <property type="match status" value="1"/>
</dbReference>
<dbReference type="SUPFAM" id="SSF48371">
    <property type="entry name" value="ARM repeat"/>
    <property type="match status" value="2"/>
</dbReference>
<dbReference type="FunFam" id="3.40.50.2020:FF:000036">
    <property type="entry name" value="Uncharacterized protein, isoform B"/>
    <property type="match status" value="1"/>
</dbReference>
<evidence type="ECO:0000313" key="7">
    <source>
        <dbReference type="Proteomes" id="UP001258017"/>
    </source>
</evidence>
<dbReference type="GO" id="GO:0005737">
    <property type="term" value="C:cytoplasm"/>
    <property type="evidence" value="ECO:0007669"/>
    <property type="project" value="TreeGrafter"/>
</dbReference>
<dbReference type="GO" id="GO:0003341">
    <property type="term" value="P:cilium movement"/>
    <property type="evidence" value="ECO:0007669"/>
    <property type="project" value="TreeGrafter"/>
</dbReference>
<organism evidence="6 7">
    <name type="scientific">Odynerus spinipes</name>
    <dbReference type="NCBI Taxonomy" id="1348599"/>
    <lineage>
        <taxon>Eukaryota</taxon>
        <taxon>Metazoa</taxon>
        <taxon>Ecdysozoa</taxon>
        <taxon>Arthropoda</taxon>
        <taxon>Hexapoda</taxon>
        <taxon>Insecta</taxon>
        <taxon>Pterygota</taxon>
        <taxon>Neoptera</taxon>
        <taxon>Endopterygota</taxon>
        <taxon>Hymenoptera</taxon>
        <taxon>Apocrita</taxon>
        <taxon>Aculeata</taxon>
        <taxon>Vespoidea</taxon>
        <taxon>Vespidae</taxon>
        <taxon>Eumeninae</taxon>
        <taxon>Odynerus</taxon>
    </lineage>
</organism>